<accession>A0A8S1F5X5</accession>
<feature type="coiled-coil region" evidence="1">
    <location>
        <begin position="450"/>
        <end position="480"/>
    </location>
</feature>
<dbReference type="AlphaFoldDB" id="A0A8S1F5X5"/>
<proteinExistence type="predicted"/>
<evidence type="ECO:0000313" key="2">
    <source>
        <dbReference type="EMBL" id="CAB3407083.1"/>
    </source>
</evidence>
<dbReference type="Proteomes" id="UP000494206">
    <property type="component" value="Unassembled WGS sequence"/>
</dbReference>
<feature type="coiled-coil region" evidence="1">
    <location>
        <begin position="546"/>
        <end position="577"/>
    </location>
</feature>
<keyword evidence="1" id="KW-0175">Coiled coil</keyword>
<comment type="caution">
    <text evidence="2">The sequence shown here is derived from an EMBL/GenBank/DDBJ whole genome shotgun (WGS) entry which is preliminary data.</text>
</comment>
<keyword evidence="3" id="KW-1185">Reference proteome</keyword>
<dbReference type="EMBL" id="CADEPM010000006">
    <property type="protein sequence ID" value="CAB3407083.1"/>
    <property type="molecule type" value="Genomic_DNA"/>
</dbReference>
<evidence type="ECO:0000313" key="3">
    <source>
        <dbReference type="Proteomes" id="UP000494206"/>
    </source>
</evidence>
<sequence length="577" mass="66856">MEPTGNKRRSSILKVRHQVDVFHEETEEVVTGIERRVSFHNVKHVKQYDKEGGKFLHSSPLREKLTETMDSDVVVTPRGTHINNQTLDNTMAIFEKDAANQTRNTVLDMSIDGDENRMNETRRTEIDMSMDDVTRCTVIDMSVDRRFDETKRTVVDMSMDQSADDTMKIFNMTKQSLIIEKCHVESRSVEVKANETMNNTAAIFNITNSQNVSMDIEQTLQTKVPEEQDTMSVFNMTNSHNISMDLDTSPSRQKICIFPPTPIQEVPENDQTVSMDIETTAEVFKEPTLTERSVHMDISDVDAGDEEKLENDMMEVNATSTVSKVQEASAVVEEKDGGDEMEIEGTLNTSANETGSFKARMPAFDPAISNIGWMYELDSSAPEVLEMQEVIKEELEKLDTEKIEQNWNEETEKAWKRIQAGSSSKMKSDEKELVYMSRKMAELRFLDLRLMFAEKYAEQYKKERERVERETSKLEKAIELEKRYDEMKQFVEKHKSIEPFIEPMELKRRIKIAEIKQMDRLVQVLTEKTRYVKEICEKITQGQVCYNSAIEEKRILEQECAKRKNDLRELISQIERQ</sequence>
<organism evidence="2 3">
    <name type="scientific">Caenorhabditis bovis</name>
    <dbReference type="NCBI Taxonomy" id="2654633"/>
    <lineage>
        <taxon>Eukaryota</taxon>
        <taxon>Metazoa</taxon>
        <taxon>Ecdysozoa</taxon>
        <taxon>Nematoda</taxon>
        <taxon>Chromadorea</taxon>
        <taxon>Rhabditida</taxon>
        <taxon>Rhabditina</taxon>
        <taxon>Rhabditomorpha</taxon>
        <taxon>Rhabditoidea</taxon>
        <taxon>Rhabditidae</taxon>
        <taxon>Peloderinae</taxon>
        <taxon>Caenorhabditis</taxon>
    </lineage>
</organism>
<dbReference type="OrthoDB" id="5834495at2759"/>
<reference evidence="2 3" key="1">
    <citation type="submission" date="2020-04" db="EMBL/GenBank/DDBJ databases">
        <authorList>
            <person name="Laetsch R D."/>
            <person name="Stevens L."/>
            <person name="Kumar S."/>
            <person name="Blaxter L. M."/>
        </authorList>
    </citation>
    <scope>NUCLEOTIDE SEQUENCE [LARGE SCALE GENOMIC DNA]</scope>
</reference>
<evidence type="ECO:0000256" key="1">
    <source>
        <dbReference type="SAM" id="Coils"/>
    </source>
</evidence>
<gene>
    <name evidence="2" type="ORF">CBOVIS_LOCUS9063</name>
</gene>
<name>A0A8S1F5X5_9PELO</name>
<protein>
    <submittedName>
        <fullName evidence="2">Uncharacterized protein</fullName>
    </submittedName>
</protein>